<dbReference type="EMBL" id="SWKU01000001">
    <property type="protein sequence ID" value="KAF3010696.1"/>
    <property type="molecule type" value="Genomic_DNA"/>
</dbReference>
<dbReference type="AlphaFoldDB" id="A0A9P4TPB1"/>
<proteinExistence type="predicted"/>
<comment type="caution">
    <text evidence="2">The sequence shown here is derived from an EMBL/GenBank/DDBJ whole genome shotgun (WGS) entry which is preliminary data.</text>
</comment>
<evidence type="ECO:0000256" key="1">
    <source>
        <dbReference type="SAM" id="Phobius"/>
    </source>
</evidence>
<evidence type="ECO:0000313" key="2">
    <source>
        <dbReference type="EMBL" id="KAF3010696.1"/>
    </source>
</evidence>
<sequence length="409" mass="45007">MNLALPDGTRIGHNTSGLPTHISDISGMNTIWKWNHFMYGGTYSRWNGSFLSAFSGASTDVFTSSIFNVSIVTFTDKGCEPGIEGGESSQTCSNHTFDDQSWITNLNAVATSCTFYPCVRDYHGSVQNTRFTETVIAETPILQPPGQDQNTFPNFVHFHTPCIIDGQAYTVSNASSIPKEKHNFWRGFVGSEQIDFPTQCLFGIYGVYALSLGDFMSDILDGNCTMPGVGNFRGRPDDYSSIMCDPWALKGLAQKGDATFPSIDANMQSIALAITSEIRKQGSDWDSFQTGNGSESLPPLYAKGTVLRTTVCTKFDWKWLAFPLALVVLTMLLLCITCGKMFLDKRRIPAWKSSILPLLFTGDRIGSTVNAGDLDQIITDSDKIIVKLSHDGKGWEFVSAYNPQQENGK</sequence>
<keyword evidence="1" id="KW-0472">Membrane</keyword>
<dbReference type="Proteomes" id="UP000801428">
    <property type="component" value="Unassembled WGS sequence"/>
</dbReference>
<dbReference type="OrthoDB" id="3687741at2759"/>
<gene>
    <name evidence="2" type="ORF">E8E13_005947</name>
</gene>
<reference evidence="2" key="1">
    <citation type="submission" date="2019-04" db="EMBL/GenBank/DDBJ databases">
        <title>Sequencing of skin fungus with MAO and IRED activity.</title>
        <authorList>
            <person name="Marsaioli A.J."/>
            <person name="Bonatto J.M.C."/>
            <person name="Reis Junior O."/>
        </authorList>
    </citation>
    <scope>NUCLEOTIDE SEQUENCE</scope>
    <source>
        <strain evidence="2">30M1</strain>
    </source>
</reference>
<name>A0A9P4TPB1_CURKU</name>
<keyword evidence="1" id="KW-0812">Transmembrane</keyword>
<feature type="transmembrane region" description="Helical" evidence="1">
    <location>
        <begin position="319"/>
        <end position="343"/>
    </location>
</feature>
<keyword evidence="3" id="KW-1185">Reference proteome</keyword>
<evidence type="ECO:0000313" key="3">
    <source>
        <dbReference type="Proteomes" id="UP000801428"/>
    </source>
</evidence>
<protein>
    <submittedName>
        <fullName evidence="2">Uncharacterized protein</fullName>
    </submittedName>
</protein>
<dbReference type="PANTHER" id="PTHR35394:SF5">
    <property type="entry name" value="DUF3176 DOMAIN-CONTAINING PROTEIN"/>
    <property type="match status" value="1"/>
</dbReference>
<keyword evidence="1" id="KW-1133">Transmembrane helix</keyword>
<organism evidence="2 3">
    <name type="scientific">Curvularia kusanoi</name>
    <name type="common">Cochliobolus kusanoi</name>
    <dbReference type="NCBI Taxonomy" id="90978"/>
    <lineage>
        <taxon>Eukaryota</taxon>
        <taxon>Fungi</taxon>
        <taxon>Dikarya</taxon>
        <taxon>Ascomycota</taxon>
        <taxon>Pezizomycotina</taxon>
        <taxon>Dothideomycetes</taxon>
        <taxon>Pleosporomycetidae</taxon>
        <taxon>Pleosporales</taxon>
        <taxon>Pleosporineae</taxon>
        <taxon>Pleosporaceae</taxon>
        <taxon>Curvularia</taxon>
    </lineage>
</organism>
<accession>A0A9P4TPB1</accession>
<dbReference type="PANTHER" id="PTHR35394">
    <property type="entry name" value="DUF3176 DOMAIN-CONTAINING PROTEIN"/>
    <property type="match status" value="1"/>
</dbReference>